<dbReference type="AlphaFoldDB" id="A0A518CVY7"/>
<name>A0A518CVY7_9BACT</name>
<evidence type="ECO:0000256" key="1">
    <source>
        <dbReference type="SAM" id="SignalP"/>
    </source>
</evidence>
<dbReference type="Proteomes" id="UP000319342">
    <property type="component" value="Chromosome"/>
</dbReference>
<accession>A0A518CVY7</accession>
<gene>
    <name evidence="2" type="ORF">Pla163_04670</name>
</gene>
<organism evidence="2 3">
    <name type="scientific">Rohdeia mirabilis</name>
    <dbReference type="NCBI Taxonomy" id="2528008"/>
    <lineage>
        <taxon>Bacteria</taxon>
        <taxon>Pseudomonadati</taxon>
        <taxon>Planctomycetota</taxon>
        <taxon>Planctomycetia</taxon>
        <taxon>Planctomycetia incertae sedis</taxon>
        <taxon>Rohdeia</taxon>
    </lineage>
</organism>
<evidence type="ECO:0000313" key="2">
    <source>
        <dbReference type="EMBL" id="QDU83368.1"/>
    </source>
</evidence>
<dbReference type="Gene3D" id="1.25.10.10">
    <property type="entry name" value="Leucine-rich Repeat Variant"/>
    <property type="match status" value="1"/>
</dbReference>
<dbReference type="OrthoDB" id="510108at2"/>
<dbReference type="SUPFAM" id="SSF48371">
    <property type="entry name" value="ARM repeat"/>
    <property type="match status" value="1"/>
</dbReference>
<evidence type="ECO:0008006" key="4">
    <source>
        <dbReference type="Google" id="ProtNLM"/>
    </source>
</evidence>
<dbReference type="RefSeq" id="WP_145182929.1">
    <property type="nucleotide sequence ID" value="NZ_CP036290.1"/>
</dbReference>
<dbReference type="InterPro" id="IPR011989">
    <property type="entry name" value="ARM-like"/>
</dbReference>
<reference evidence="2 3" key="1">
    <citation type="submission" date="2019-02" db="EMBL/GenBank/DDBJ databases">
        <title>Deep-cultivation of Planctomycetes and their phenomic and genomic characterization uncovers novel biology.</title>
        <authorList>
            <person name="Wiegand S."/>
            <person name="Jogler M."/>
            <person name="Boedeker C."/>
            <person name="Pinto D."/>
            <person name="Vollmers J."/>
            <person name="Rivas-Marin E."/>
            <person name="Kohn T."/>
            <person name="Peeters S.H."/>
            <person name="Heuer A."/>
            <person name="Rast P."/>
            <person name="Oberbeckmann S."/>
            <person name="Bunk B."/>
            <person name="Jeske O."/>
            <person name="Meyerdierks A."/>
            <person name="Storesund J.E."/>
            <person name="Kallscheuer N."/>
            <person name="Luecker S."/>
            <person name="Lage O.M."/>
            <person name="Pohl T."/>
            <person name="Merkel B.J."/>
            <person name="Hornburger P."/>
            <person name="Mueller R.-W."/>
            <person name="Bruemmer F."/>
            <person name="Labrenz M."/>
            <person name="Spormann A.M."/>
            <person name="Op den Camp H."/>
            <person name="Overmann J."/>
            <person name="Amann R."/>
            <person name="Jetten M.S.M."/>
            <person name="Mascher T."/>
            <person name="Medema M.H."/>
            <person name="Devos D.P."/>
            <person name="Kaster A.-K."/>
            <person name="Ovreas L."/>
            <person name="Rohde M."/>
            <person name="Galperin M.Y."/>
            <person name="Jogler C."/>
        </authorList>
    </citation>
    <scope>NUCLEOTIDE SEQUENCE [LARGE SCALE GENOMIC DNA]</scope>
    <source>
        <strain evidence="2 3">Pla163</strain>
    </source>
</reference>
<feature type="chain" id="PRO_5021881291" description="HEAT repeat protein" evidence="1">
    <location>
        <begin position="24"/>
        <end position="441"/>
    </location>
</feature>
<proteinExistence type="predicted"/>
<sequence precursor="true">MFLAPTILGLLAVGSAVAPAATAAPSVDPFVPFVRAPEDDDPSRFAPLLLQLDPSLDDDLAVAKIAKLGVATVTLVLDWHRPEKGAASGRSFDDEAWSRIERAVERVSRPEQYAAMAANLAGDDPPQVAAAGLRLMGRIGASSQTDLLLELVDELELPRPSGSKNGELALTAFADIQLRDSELSAELGARATRIPEGWIAPLARVVALGESPRDLMLTLRGLEARVAEEPLLSVLGQVAPRFVGRVEEADLVPLRRRLLSADVSQMELATIALARLGDDGIVEQLIAFLTQSNTRVRSAAHFGLHELTGLPFGADSERWELWHAKSVAWWDEHGATLADDVRWLDSERAIELIIQIAPQKMHRAELLDALLQAFERDEEEVVDLAILCMRELRWSGTARRLVVELEHHSARSQGRAWRALRTLTGLDAGPEASAWRAALLL</sequence>
<keyword evidence="1" id="KW-0732">Signal</keyword>
<dbReference type="EMBL" id="CP036290">
    <property type="protein sequence ID" value="QDU83368.1"/>
    <property type="molecule type" value="Genomic_DNA"/>
</dbReference>
<dbReference type="InterPro" id="IPR016024">
    <property type="entry name" value="ARM-type_fold"/>
</dbReference>
<evidence type="ECO:0000313" key="3">
    <source>
        <dbReference type="Proteomes" id="UP000319342"/>
    </source>
</evidence>
<keyword evidence="3" id="KW-1185">Reference proteome</keyword>
<feature type="signal peptide" evidence="1">
    <location>
        <begin position="1"/>
        <end position="23"/>
    </location>
</feature>
<protein>
    <recommendedName>
        <fullName evidence="4">HEAT repeat protein</fullName>
    </recommendedName>
</protein>